<feature type="region of interest" description="Disordered" evidence="1">
    <location>
        <begin position="243"/>
        <end position="265"/>
    </location>
</feature>
<keyword evidence="3" id="KW-1185">Reference proteome</keyword>
<evidence type="ECO:0000313" key="2">
    <source>
        <dbReference type="EMBL" id="CAD7699776.1"/>
    </source>
</evidence>
<dbReference type="AlphaFoldDB" id="A0A8S1J0U3"/>
<proteinExistence type="predicted"/>
<evidence type="ECO:0000256" key="1">
    <source>
        <dbReference type="SAM" id="MobiDB-lite"/>
    </source>
</evidence>
<accession>A0A8S1J0U3</accession>
<gene>
    <name evidence="2" type="ORF">OSTQU699_LOCUS5135</name>
</gene>
<comment type="caution">
    <text evidence="2">The sequence shown here is derived from an EMBL/GenBank/DDBJ whole genome shotgun (WGS) entry which is preliminary data.</text>
</comment>
<dbReference type="EMBL" id="CAJHUC010001109">
    <property type="protein sequence ID" value="CAD7699776.1"/>
    <property type="molecule type" value="Genomic_DNA"/>
</dbReference>
<dbReference type="InterPro" id="IPR009291">
    <property type="entry name" value="Vps62"/>
</dbReference>
<dbReference type="PANTHER" id="PTHR48174:SF5">
    <property type="entry name" value="VACUOLAR PROTEIN SORTING-ASSOCIATED PROTEIN 62"/>
    <property type="match status" value="1"/>
</dbReference>
<organism evidence="2 3">
    <name type="scientific">Ostreobium quekettii</name>
    <dbReference type="NCBI Taxonomy" id="121088"/>
    <lineage>
        <taxon>Eukaryota</taxon>
        <taxon>Viridiplantae</taxon>
        <taxon>Chlorophyta</taxon>
        <taxon>core chlorophytes</taxon>
        <taxon>Ulvophyceae</taxon>
        <taxon>TCBD clade</taxon>
        <taxon>Bryopsidales</taxon>
        <taxon>Ostreobineae</taxon>
        <taxon>Ostreobiaceae</taxon>
        <taxon>Ostreobium</taxon>
    </lineage>
</organism>
<sequence length="322" mass="36055">MATDLHRRLLAKYVPEIRLHSRERYFPTSVETFLGVAELRKLSHDLKRQGPEPLTHDVLVETGKLTRENLMAAAAEHDKGVLQLVVHEGDRAKATLSDLPEVPIYGHVREVKAANGSVEALEVVYAFFFIFNGNLRVARVLEAGQHIADWEHLTVRLDPSGELQGMYYSAHRTIDGDWVPASKIPMSKGRPVTYCALNGHGCYPKPGVQPRIFYLVNDHCDGKGPVWRPKKVVLLSSLAPTVPTVGSRGSALPKNPRGSASDADEDVQVDENVPYWVDFHGWWGAVSNPSIQKWFKEAENPVTRGWFLRVFFPTCCDPPDFI</sequence>
<reference evidence="2" key="1">
    <citation type="submission" date="2020-12" db="EMBL/GenBank/DDBJ databases">
        <authorList>
            <person name="Iha C."/>
        </authorList>
    </citation>
    <scope>NUCLEOTIDE SEQUENCE</scope>
</reference>
<dbReference type="PANTHER" id="PTHR48174">
    <property type="entry name" value="DUF946 FAMILY PROTEIN"/>
    <property type="match status" value="1"/>
</dbReference>
<dbReference type="OrthoDB" id="188042at2759"/>
<name>A0A8S1J0U3_9CHLO</name>
<protein>
    <submittedName>
        <fullName evidence="2">Uncharacterized protein</fullName>
    </submittedName>
</protein>
<dbReference type="Pfam" id="PF06101">
    <property type="entry name" value="Vps62"/>
    <property type="match status" value="1"/>
</dbReference>
<evidence type="ECO:0000313" key="3">
    <source>
        <dbReference type="Proteomes" id="UP000708148"/>
    </source>
</evidence>
<dbReference type="Proteomes" id="UP000708148">
    <property type="component" value="Unassembled WGS sequence"/>
</dbReference>